<feature type="chain" id="PRO_5041234052" evidence="1">
    <location>
        <begin position="22"/>
        <end position="114"/>
    </location>
</feature>
<keyword evidence="1" id="KW-0732">Signal</keyword>
<dbReference type="AlphaFoldDB" id="A0AA44ENE4"/>
<dbReference type="EMBL" id="JABRWM010000006">
    <property type="protein sequence ID" value="NRF21946.1"/>
    <property type="molecule type" value="Genomic_DNA"/>
</dbReference>
<reference evidence="2" key="1">
    <citation type="submission" date="2019-07" db="EMBL/GenBank/DDBJ databases">
        <title>FDA dAtabase for Regulatory Grade micrObial Sequences (FDA-ARGOS): Supporting development and validation of Infectious Disease Dx tests.</title>
        <authorList>
            <person name="Bachman M."/>
            <person name="Young C."/>
            <person name="Tallon L."/>
            <person name="Sadzewicz L."/>
            <person name="Vavikolanu K."/>
            <person name="Mehta A."/>
            <person name="Aluvathingal J."/>
            <person name="Nadendla S."/>
            <person name="Nandy P."/>
            <person name="Geyer C."/>
            <person name="Yan Y."/>
            <person name="Sichtig H."/>
        </authorList>
    </citation>
    <scope>NUCLEOTIDE SEQUENCE</scope>
    <source>
        <strain evidence="2">FDAARGOS_618</strain>
    </source>
</reference>
<protein>
    <submittedName>
        <fullName evidence="2">Uncharacterized protein</fullName>
    </submittedName>
</protein>
<evidence type="ECO:0000256" key="1">
    <source>
        <dbReference type="SAM" id="SignalP"/>
    </source>
</evidence>
<dbReference type="Proteomes" id="UP001155820">
    <property type="component" value="Unassembled WGS sequence"/>
</dbReference>
<feature type="signal peptide" evidence="1">
    <location>
        <begin position="1"/>
        <end position="21"/>
    </location>
</feature>
<gene>
    <name evidence="2" type="ORF">FOB26_23090</name>
</gene>
<evidence type="ECO:0000313" key="2">
    <source>
        <dbReference type="EMBL" id="NRF21946.1"/>
    </source>
</evidence>
<name>A0AA44ENE4_9HYPH</name>
<comment type="caution">
    <text evidence="2">The sequence shown here is derived from an EMBL/GenBank/DDBJ whole genome shotgun (WGS) entry which is preliminary data.</text>
</comment>
<evidence type="ECO:0000313" key="3">
    <source>
        <dbReference type="Proteomes" id="UP001155820"/>
    </source>
</evidence>
<proteinExistence type="predicted"/>
<accession>A0AA44ENE4</accession>
<sequence length="114" mass="12300">MKKATVYAAMLLGLMATSVEASTIEPSVYVCFPTDEGEAELDNIVEFAITAAQQKKLYSTARKGVQEGVYTDCYHEGGAKGYPEVKSVKACKKYADEWYGQTGGALVIISCLAK</sequence>
<keyword evidence="3" id="KW-1185">Reference proteome</keyword>
<dbReference type="RefSeq" id="WP_125270138.1">
    <property type="nucleotide sequence ID" value="NZ_DAISMG010000002.1"/>
</dbReference>
<organism evidence="2 3">
    <name type="scientific">Agrobacterium pusense</name>
    <dbReference type="NCBI Taxonomy" id="648995"/>
    <lineage>
        <taxon>Bacteria</taxon>
        <taxon>Pseudomonadati</taxon>
        <taxon>Pseudomonadota</taxon>
        <taxon>Alphaproteobacteria</taxon>
        <taxon>Hyphomicrobiales</taxon>
        <taxon>Rhizobiaceae</taxon>
        <taxon>Rhizobium/Agrobacterium group</taxon>
        <taxon>Agrobacterium</taxon>
    </lineage>
</organism>